<sequence length="104" mass="11551">MLLLQYNPFPSPQSPYTVPGPIYVHADLQDCIPFQCDGRVPEQQRRRLLAVRAFDEKNMMVGFAVVEGEELGKKAGEMLGEDGVGFLLVYYAGPGCFAVRVDRA</sequence>
<dbReference type="AlphaFoldDB" id="A0A1Q5U4F7"/>
<proteinExistence type="predicted"/>
<accession>A0A1Q5U4F7</accession>
<dbReference type="EMBL" id="MNBE01000582">
    <property type="protein sequence ID" value="OKP07351.1"/>
    <property type="molecule type" value="Genomic_DNA"/>
</dbReference>
<evidence type="ECO:0000313" key="2">
    <source>
        <dbReference type="Proteomes" id="UP000186955"/>
    </source>
</evidence>
<organism evidence="1 2">
    <name type="scientific">Penicillium subrubescens</name>
    <dbReference type="NCBI Taxonomy" id="1316194"/>
    <lineage>
        <taxon>Eukaryota</taxon>
        <taxon>Fungi</taxon>
        <taxon>Dikarya</taxon>
        <taxon>Ascomycota</taxon>
        <taxon>Pezizomycotina</taxon>
        <taxon>Eurotiomycetes</taxon>
        <taxon>Eurotiomycetidae</taxon>
        <taxon>Eurotiales</taxon>
        <taxon>Aspergillaceae</taxon>
        <taxon>Penicillium</taxon>
    </lineage>
</organism>
<dbReference type="Pfam" id="PF06718">
    <property type="entry name" value="DUF1203"/>
    <property type="match status" value="1"/>
</dbReference>
<name>A0A1Q5U4F7_9EURO</name>
<comment type="caution">
    <text evidence="1">The sequence shown here is derived from an EMBL/GenBank/DDBJ whole genome shotgun (WGS) entry which is preliminary data.</text>
</comment>
<gene>
    <name evidence="1" type="ORF">PENSUB_5940</name>
</gene>
<dbReference type="InterPro" id="IPR009593">
    <property type="entry name" value="DUF1203"/>
</dbReference>
<protein>
    <submittedName>
        <fullName evidence="1">Uncharacterized protein</fullName>
    </submittedName>
</protein>
<keyword evidence="2" id="KW-1185">Reference proteome</keyword>
<reference evidence="1 2" key="1">
    <citation type="submission" date="2016-10" db="EMBL/GenBank/DDBJ databases">
        <title>Genome sequence of the ascomycete fungus Penicillium subrubescens.</title>
        <authorList>
            <person name="De Vries R.P."/>
            <person name="Peng M."/>
            <person name="Dilokpimol A."/>
            <person name="Hilden K."/>
            <person name="Makela M.R."/>
            <person name="Grigoriev I."/>
            <person name="Riley R."/>
            <person name="Granchi Z."/>
        </authorList>
    </citation>
    <scope>NUCLEOTIDE SEQUENCE [LARGE SCALE GENOMIC DNA]</scope>
    <source>
        <strain evidence="1 2">CBS 132785</strain>
    </source>
</reference>
<dbReference type="Proteomes" id="UP000186955">
    <property type="component" value="Unassembled WGS sequence"/>
</dbReference>
<evidence type="ECO:0000313" key="1">
    <source>
        <dbReference type="EMBL" id="OKP07351.1"/>
    </source>
</evidence>